<dbReference type="Pfam" id="PF25198">
    <property type="entry name" value="Spore_GerAC_N"/>
    <property type="match status" value="1"/>
</dbReference>
<keyword evidence="5 8" id="KW-0472">Membrane</keyword>
<keyword evidence="4" id="KW-0732">Signal</keyword>
<dbReference type="PANTHER" id="PTHR35789">
    <property type="entry name" value="SPORE GERMINATION PROTEIN B3"/>
    <property type="match status" value="1"/>
</dbReference>
<comment type="similarity">
    <text evidence="2">Belongs to the GerABKC lipoprotein family.</text>
</comment>
<dbReference type="OrthoDB" id="9816067at2"/>
<feature type="transmembrane region" description="Helical" evidence="8">
    <location>
        <begin position="12"/>
        <end position="29"/>
    </location>
</feature>
<keyword evidence="3" id="KW-0309">Germination</keyword>
<evidence type="ECO:0000256" key="5">
    <source>
        <dbReference type="ARBA" id="ARBA00023136"/>
    </source>
</evidence>
<dbReference type="PANTHER" id="PTHR35789:SF1">
    <property type="entry name" value="SPORE GERMINATION PROTEIN B3"/>
    <property type="match status" value="1"/>
</dbReference>
<gene>
    <name evidence="11" type="ORF">SAMN04487772_11415</name>
</gene>
<dbReference type="STRING" id="29364.SAMN04487772_11415"/>
<dbReference type="InterPro" id="IPR008844">
    <property type="entry name" value="Spore_GerAC-like"/>
</dbReference>
<keyword evidence="6" id="KW-0564">Palmitate</keyword>
<dbReference type="Pfam" id="PF05504">
    <property type="entry name" value="Spore_GerAC"/>
    <property type="match status" value="1"/>
</dbReference>
<dbReference type="InterPro" id="IPR046953">
    <property type="entry name" value="Spore_GerAC-like_C"/>
</dbReference>
<name>A0A1I0DE74_9FIRM</name>
<feature type="domain" description="Spore germination protein N-terminal" evidence="10">
    <location>
        <begin position="31"/>
        <end position="195"/>
    </location>
</feature>
<keyword evidence="7" id="KW-0449">Lipoprotein</keyword>
<dbReference type="Gene3D" id="3.30.300.210">
    <property type="entry name" value="Nutrient germinant receptor protein C, domain 3"/>
    <property type="match status" value="1"/>
</dbReference>
<keyword evidence="8" id="KW-1133">Transmembrane helix</keyword>
<evidence type="ECO:0000256" key="3">
    <source>
        <dbReference type="ARBA" id="ARBA00022544"/>
    </source>
</evidence>
<keyword evidence="8" id="KW-0812">Transmembrane</keyword>
<evidence type="ECO:0000256" key="4">
    <source>
        <dbReference type="ARBA" id="ARBA00022729"/>
    </source>
</evidence>
<dbReference type="RefSeq" id="WP_092478086.1">
    <property type="nucleotide sequence ID" value="NZ_FOHN01000014.1"/>
</dbReference>
<dbReference type="GO" id="GO:0009847">
    <property type="term" value="P:spore germination"/>
    <property type="evidence" value="ECO:0007669"/>
    <property type="project" value="InterPro"/>
</dbReference>
<accession>A0A1I0DE74</accession>
<reference evidence="11 12" key="1">
    <citation type="submission" date="2016-10" db="EMBL/GenBank/DDBJ databases">
        <authorList>
            <person name="de Groot N.N."/>
        </authorList>
    </citation>
    <scope>NUCLEOTIDE SEQUENCE [LARGE SCALE GENOMIC DNA]</scope>
    <source>
        <strain evidence="11 12">DSM 1801</strain>
    </source>
</reference>
<dbReference type="AlphaFoldDB" id="A0A1I0DE74"/>
<evidence type="ECO:0000256" key="2">
    <source>
        <dbReference type="ARBA" id="ARBA00007886"/>
    </source>
</evidence>
<dbReference type="EMBL" id="FOHN01000014">
    <property type="protein sequence ID" value="SET30319.1"/>
    <property type="molecule type" value="Genomic_DNA"/>
</dbReference>
<dbReference type="InterPro" id="IPR057336">
    <property type="entry name" value="GerAC_N"/>
</dbReference>
<evidence type="ECO:0000259" key="9">
    <source>
        <dbReference type="Pfam" id="PF05504"/>
    </source>
</evidence>
<evidence type="ECO:0000256" key="6">
    <source>
        <dbReference type="ARBA" id="ARBA00023139"/>
    </source>
</evidence>
<dbReference type="InterPro" id="IPR038501">
    <property type="entry name" value="Spore_GerAC_C_sf"/>
</dbReference>
<dbReference type="Proteomes" id="UP000199800">
    <property type="component" value="Unassembled WGS sequence"/>
</dbReference>
<dbReference type="GO" id="GO:0016020">
    <property type="term" value="C:membrane"/>
    <property type="evidence" value="ECO:0007669"/>
    <property type="project" value="UniProtKB-SubCell"/>
</dbReference>
<sequence length="375" mass="43124">MEPRKRKASYHIFLWIAIPLILYISYVQINRSEVNDIHFVEVLCIDQQDDTYTITALYDNAGSKNNDGLQSIEGTGDSVYTAYTDMSRKNSKDISLDHADYFLISENTAKKGLPDCLDFISREPDLKTNANIFIVQSDNTNKLLKDAMEEDFTPSETLNAISQKETNNLKKPNNTLLQVLNSMDHSYNNLLIPYLVYDNNTMYLEGYSTFKNQKLYGFLDYNTSLAVDFFRNNLRTYPLELSRNLNVELSNINVTPHVSLKNDSLFLKLIVKSDSQIKEASDAIDIFNPDTLSKMNDLEKYRLIEQLSKIIRISKRYHLDLLNIGSTLEKQTQSTKLKKNWETYIENLDISLSVQSATAKTYTIDTDKQKKTNLS</sequence>
<proteinExistence type="inferred from homology"/>
<evidence type="ECO:0000313" key="12">
    <source>
        <dbReference type="Proteomes" id="UP000199800"/>
    </source>
</evidence>
<comment type="subcellular location">
    <subcellularLocation>
        <location evidence="1">Membrane</location>
        <topology evidence="1">Lipid-anchor</topology>
    </subcellularLocation>
</comment>
<evidence type="ECO:0000256" key="1">
    <source>
        <dbReference type="ARBA" id="ARBA00004635"/>
    </source>
</evidence>
<keyword evidence="12" id="KW-1185">Reference proteome</keyword>
<organism evidence="11 12">
    <name type="scientific">[Clostridium] polysaccharolyticum</name>
    <dbReference type="NCBI Taxonomy" id="29364"/>
    <lineage>
        <taxon>Bacteria</taxon>
        <taxon>Bacillati</taxon>
        <taxon>Bacillota</taxon>
        <taxon>Clostridia</taxon>
        <taxon>Lachnospirales</taxon>
        <taxon>Lachnospiraceae</taxon>
    </lineage>
</organism>
<feature type="domain" description="Spore germination GerAC-like C-terminal" evidence="9">
    <location>
        <begin position="206"/>
        <end position="356"/>
    </location>
</feature>
<protein>
    <submittedName>
        <fullName evidence="11">Germination protein, Ger(X)C family</fullName>
    </submittedName>
</protein>
<evidence type="ECO:0000256" key="7">
    <source>
        <dbReference type="ARBA" id="ARBA00023288"/>
    </source>
</evidence>
<evidence type="ECO:0000259" key="10">
    <source>
        <dbReference type="Pfam" id="PF25198"/>
    </source>
</evidence>
<evidence type="ECO:0000256" key="8">
    <source>
        <dbReference type="SAM" id="Phobius"/>
    </source>
</evidence>
<evidence type="ECO:0000313" key="11">
    <source>
        <dbReference type="EMBL" id="SET30319.1"/>
    </source>
</evidence>